<accession>A0A1B6HSR7</accession>
<evidence type="ECO:0000313" key="6">
    <source>
        <dbReference type="EMBL" id="JAS77727.1"/>
    </source>
</evidence>
<dbReference type="InterPro" id="IPR050795">
    <property type="entry name" value="Asn_Synthetase"/>
</dbReference>
<evidence type="ECO:0000256" key="4">
    <source>
        <dbReference type="ARBA" id="ARBA00030234"/>
    </source>
</evidence>
<dbReference type="InterPro" id="IPR017932">
    <property type="entry name" value="GATase_2_dom"/>
</dbReference>
<proteinExistence type="predicted"/>
<organism evidence="6">
    <name type="scientific">Homalodisca liturata</name>
    <dbReference type="NCBI Taxonomy" id="320908"/>
    <lineage>
        <taxon>Eukaryota</taxon>
        <taxon>Metazoa</taxon>
        <taxon>Ecdysozoa</taxon>
        <taxon>Arthropoda</taxon>
        <taxon>Hexapoda</taxon>
        <taxon>Insecta</taxon>
        <taxon>Pterygota</taxon>
        <taxon>Neoptera</taxon>
        <taxon>Paraneoptera</taxon>
        <taxon>Hemiptera</taxon>
        <taxon>Auchenorrhyncha</taxon>
        <taxon>Membracoidea</taxon>
        <taxon>Cicadellidae</taxon>
        <taxon>Cicadellinae</taxon>
        <taxon>Proconiini</taxon>
        <taxon>Homalodisca</taxon>
    </lineage>
</organism>
<dbReference type="PROSITE" id="PS51278">
    <property type="entry name" value="GATASE_TYPE_2"/>
    <property type="match status" value="1"/>
</dbReference>
<comment type="pathway">
    <text evidence="1">Amino-acid biosynthesis; L-asparagine biosynthesis; L-asparagine from L-aspartate (L-Gln route): step 1/1.</text>
</comment>
<dbReference type="InterPro" id="IPR033738">
    <property type="entry name" value="AsnB_N"/>
</dbReference>
<name>A0A1B6HSR7_9HEMI</name>
<feature type="domain" description="Glutamine amidotransferase type-2" evidence="5">
    <location>
        <begin position="27"/>
        <end position="204"/>
    </location>
</feature>
<feature type="non-terminal residue" evidence="6">
    <location>
        <position position="204"/>
    </location>
</feature>
<gene>
    <name evidence="6" type="ORF">g.19802</name>
</gene>
<dbReference type="InterPro" id="IPR029055">
    <property type="entry name" value="Ntn_hydrolases_N"/>
</dbReference>
<feature type="non-terminal residue" evidence="6">
    <location>
        <position position="1"/>
    </location>
</feature>
<keyword evidence="3" id="KW-0067">ATP-binding</keyword>
<sequence>IMCFLSNTVWVQTLLVVTICIRVGEMCGIWVLFGVSTESISYTDSTFAKIRHRGPDAWKIQYDNKVKCACLGFVRLTIIDNVYGMQPMTLHDYPHLTLLCNGELYNYRRLEEQYKLKYETRCDVECIIHLLATRGVEFCVQHLDGVFVFVLVDSKAQRVYVGRDPFGVRPLFRLSSDVGIVGFSSEAKGLMDLSSKMNGGRWKV</sequence>
<keyword evidence="2" id="KW-0547">Nucleotide-binding</keyword>
<dbReference type="EMBL" id="GECU01029979">
    <property type="protein sequence ID" value="JAS77727.1"/>
    <property type="molecule type" value="Transcribed_RNA"/>
</dbReference>
<evidence type="ECO:0000256" key="1">
    <source>
        <dbReference type="ARBA" id="ARBA00005187"/>
    </source>
</evidence>
<dbReference type="GO" id="GO:0006529">
    <property type="term" value="P:asparagine biosynthetic process"/>
    <property type="evidence" value="ECO:0007669"/>
    <property type="project" value="TreeGrafter"/>
</dbReference>
<evidence type="ECO:0000259" key="5">
    <source>
        <dbReference type="PROSITE" id="PS51278"/>
    </source>
</evidence>
<dbReference type="CDD" id="cd00712">
    <property type="entry name" value="AsnB"/>
    <property type="match status" value="1"/>
</dbReference>
<evidence type="ECO:0000256" key="3">
    <source>
        <dbReference type="ARBA" id="ARBA00022840"/>
    </source>
</evidence>
<dbReference type="Pfam" id="PF13537">
    <property type="entry name" value="GATase_7"/>
    <property type="match status" value="1"/>
</dbReference>
<dbReference type="GO" id="GO:0005524">
    <property type="term" value="F:ATP binding"/>
    <property type="evidence" value="ECO:0007669"/>
    <property type="project" value="UniProtKB-KW"/>
</dbReference>
<dbReference type="GO" id="GO:0004066">
    <property type="term" value="F:asparagine synthase (glutamine-hydrolyzing) activity"/>
    <property type="evidence" value="ECO:0007669"/>
    <property type="project" value="TreeGrafter"/>
</dbReference>
<dbReference type="Gene3D" id="3.60.20.10">
    <property type="entry name" value="Glutamine Phosphoribosylpyrophosphate, subunit 1, domain 1"/>
    <property type="match status" value="1"/>
</dbReference>
<protein>
    <recommendedName>
        <fullName evidence="4">Glutamine-dependent asparagine synthetase</fullName>
    </recommendedName>
</protein>
<dbReference type="GO" id="GO:0005829">
    <property type="term" value="C:cytosol"/>
    <property type="evidence" value="ECO:0007669"/>
    <property type="project" value="TreeGrafter"/>
</dbReference>
<dbReference type="PANTHER" id="PTHR11772:SF23">
    <property type="entry name" value="ASPARAGINE SYNTHETASE [GLUTAMINE-HYDROLYZING]"/>
    <property type="match status" value="1"/>
</dbReference>
<dbReference type="PANTHER" id="PTHR11772">
    <property type="entry name" value="ASPARAGINE SYNTHETASE"/>
    <property type="match status" value="1"/>
</dbReference>
<reference evidence="6" key="1">
    <citation type="submission" date="2015-11" db="EMBL/GenBank/DDBJ databases">
        <title>De novo transcriptome assembly of four potential Pierce s Disease insect vectors from Arizona vineyards.</title>
        <authorList>
            <person name="Tassone E.E."/>
        </authorList>
    </citation>
    <scope>NUCLEOTIDE SEQUENCE</scope>
</reference>
<dbReference type="SUPFAM" id="SSF56235">
    <property type="entry name" value="N-terminal nucleophile aminohydrolases (Ntn hydrolases)"/>
    <property type="match status" value="1"/>
</dbReference>
<dbReference type="AlphaFoldDB" id="A0A1B6HSR7"/>
<evidence type="ECO:0000256" key="2">
    <source>
        <dbReference type="ARBA" id="ARBA00022741"/>
    </source>
</evidence>